<dbReference type="Pfam" id="PF25390">
    <property type="entry name" value="WD40_RLD"/>
    <property type="match status" value="1"/>
</dbReference>
<feature type="domain" description="RCC1-like" evidence="3">
    <location>
        <begin position="50"/>
        <end position="322"/>
    </location>
</feature>
<dbReference type="EMBL" id="JBDFQZ010000002">
    <property type="protein sequence ID" value="KAK9749732.1"/>
    <property type="molecule type" value="Genomic_DNA"/>
</dbReference>
<dbReference type="InterPro" id="IPR051210">
    <property type="entry name" value="Ub_ligase/GEF_domain"/>
</dbReference>
<dbReference type="PANTHER" id="PTHR22870:SF408">
    <property type="entry name" value="OS09G0560450 PROTEIN"/>
    <property type="match status" value="1"/>
</dbReference>
<proteinExistence type="predicted"/>
<dbReference type="Proteomes" id="UP001443914">
    <property type="component" value="Unassembled WGS sequence"/>
</dbReference>
<evidence type="ECO:0000313" key="4">
    <source>
        <dbReference type="EMBL" id="KAK9749732.1"/>
    </source>
</evidence>
<evidence type="ECO:0000259" key="3">
    <source>
        <dbReference type="Pfam" id="PF25390"/>
    </source>
</evidence>
<evidence type="ECO:0000256" key="1">
    <source>
        <dbReference type="ARBA" id="ARBA00022737"/>
    </source>
</evidence>
<dbReference type="Gene3D" id="2.130.10.30">
    <property type="entry name" value="Regulator of chromosome condensation 1/beta-lactamase-inhibitor protein II"/>
    <property type="match status" value="1"/>
</dbReference>
<feature type="repeat" description="RCC1" evidence="2">
    <location>
        <begin position="216"/>
        <end position="267"/>
    </location>
</feature>
<sequence>MGFCGFGGKVMVVDLGWAMKTPCSGPSPMGFWRVFECWPLVGSTLLPLLLLDKSSLVCRGYGGFGALGHSVYTRELVPRMVQGPWSDKIKHIATSGTHTAAITESGELYTWGREEGDGRLGLGPERGPDQAGGLSTPGKVKALPVPVAAVACGGFFTMALTEQGQLWCWGANANYELGTGDKVGGWRPRQIPSLEKLRVVQVACGGYHTLALTDDGKVRSWGHGGRGQLGHSSIQNEKVPKIIEALAEERVISIACGGTSSAAVTATGNLYMWGNAKDSQLGVPGLPDIQSSPVQVNFLTEDDGLGPHRVLSVAVGASHAICLVSRSSSSNELTNSDQ</sequence>
<dbReference type="InterPro" id="IPR000408">
    <property type="entry name" value="Reg_chr_condens"/>
</dbReference>
<gene>
    <name evidence="4" type="ORF">RND81_02G146500</name>
</gene>
<feature type="repeat" description="RCC1" evidence="2">
    <location>
        <begin position="164"/>
        <end position="215"/>
    </location>
</feature>
<dbReference type="PROSITE" id="PS00626">
    <property type="entry name" value="RCC1_2"/>
    <property type="match status" value="1"/>
</dbReference>
<dbReference type="PRINTS" id="PR00633">
    <property type="entry name" value="RCCNDNSATION"/>
</dbReference>
<dbReference type="InterPro" id="IPR058923">
    <property type="entry name" value="RCC1-like_dom"/>
</dbReference>
<keyword evidence="1" id="KW-0677">Repeat</keyword>
<feature type="repeat" description="RCC1" evidence="2">
    <location>
        <begin position="106"/>
        <end position="163"/>
    </location>
</feature>
<reference evidence="4" key="1">
    <citation type="submission" date="2024-03" db="EMBL/GenBank/DDBJ databases">
        <title>WGS assembly of Saponaria officinalis var. Norfolk2.</title>
        <authorList>
            <person name="Jenkins J."/>
            <person name="Shu S."/>
            <person name="Grimwood J."/>
            <person name="Barry K."/>
            <person name="Goodstein D."/>
            <person name="Schmutz J."/>
            <person name="Leebens-Mack J."/>
            <person name="Osbourn A."/>
        </authorList>
    </citation>
    <scope>NUCLEOTIDE SEQUENCE [LARGE SCALE GENOMIC DNA]</scope>
    <source>
        <strain evidence="4">JIC</strain>
    </source>
</reference>
<feature type="repeat" description="RCC1" evidence="2">
    <location>
        <begin position="268"/>
        <end position="326"/>
    </location>
</feature>
<evidence type="ECO:0000313" key="5">
    <source>
        <dbReference type="Proteomes" id="UP001443914"/>
    </source>
</evidence>
<dbReference type="AlphaFoldDB" id="A0AAW1MVV9"/>
<keyword evidence="5" id="KW-1185">Reference proteome</keyword>
<dbReference type="SUPFAM" id="SSF50985">
    <property type="entry name" value="RCC1/BLIP-II"/>
    <property type="match status" value="1"/>
</dbReference>
<feature type="repeat" description="RCC1" evidence="2">
    <location>
        <begin position="54"/>
        <end position="105"/>
    </location>
</feature>
<accession>A0AAW1MVV9</accession>
<dbReference type="PROSITE" id="PS50012">
    <property type="entry name" value="RCC1_3"/>
    <property type="match status" value="5"/>
</dbReference>
<comment type="caution">
    <text evidence="4">The sequence shown here is derived from an EMBL/GenBank/DDBJ whole genome shotgun (WGS) entry which is preliminary data.</text>
</comment>
<dbReference type="PANTHER" id="PTHR22870">
    <property type="entry name" value="REGULATOR OF CHROMOSOME CONDENSATION"/>
    <property type="match status" value="1"/>
</dbReference>
<protein>
    <recommendedName>
        <fullName evidence="3">RCC1-like domain-containing protein</fullName>
    </recommendedName>
</protein>
<name>A0AAW1MVV9_SAPOF</name>
<dbReference type="InterPro" id="IPR009091">
    <property type="entry name" value="RCC1/BLIP-II"/>
</dbReference>
<organism evidence="4 5">
    <name type="scientific">Saponaria officinalis</name>
    <name type="common">Common soapwort</name>
    <name type="synonym">Lychnis saponaria</name>
    <dbReference type="NCBI Taxonomy" id="3572"/>
    <lineage>
        <taxon>Eukaryota</taxon>
        <taxon>Viridiplantae</taxon>
        <taxon>Streptophyta</taxon>
        <taxon>Embryophyta</taxon>
        <taxon>Tracheophyta</taxon>
        <taxon>Spermatophyta</taxon>
        <taxon>Magnoliopsida</taxon>
        <taxon>eudicotyledons</taxon>
        <taxon>Gunneridae</taxon>
        <taxon>Pentapetalae</taxon>
        <taxon>Caryophyllales</taxon>
        <taxon>Caryophyllaceae</taxon>
        <taxon>Caryophylleae</taxon>
        <taxon>Saponaria</taxon>
    </lineage>
</organism>
<evidence type="ECO:0000256" key="2">
    <source>
        <dbReference type="PROSITE-ProRule" id="PRU00235"/>
    </source>
</evidence>